<keyword evidence="6" id="KW-0998">Cell outer membrane</keyword>
<dbReference type="OrthoDB" id="1264254at2"/>
<dbReference type="GO" id="GO:0015344">
    <property type="term" value="F:siderophore uptake transmembrane transporter activity"/>
    <property type="evidence" value="ECO:0007669"/>
    <property type="project" value="TreeGrafter"/>
</dbReference>
<keyword evidence="2" id="KW-0813">Transport</keyword>
<dbReference type="GO" id="GO:0044718">
    <property type="term" value="P:siderophore transmembrane transport"/>
    <property type="evidence" value="ECO:0007669"/>
    <property type="project" value="TreeGrafter"/>
</dbReference>
<comment type="subcellular location">
    <subcellularLocation>
        <location evidence="1">Cell outer membrane</location>
        <topology evidence="1">Multi-pass membrane protein</topology>
    </subcellularLocation>
</comment>
<dbReference type="Gene3D" id="2.40.170.20">
    <property type="entry name" value="TonB-dependent receptor, beta-barrel domain"/>
    <property type="match status" value="1"/>
</dbReference>
<dbReference type="InterPro" id="IPR039426">
    <property type="entry name" value="TonB-dep_rcpt-like"/>
</dbReference>
<dbReference type="EMBL" id="RAPY01000003">
    <property type="protein sequence ID" value="RKE49180.1"/>
    <property type="molecule type" value="Genomic_DNA"/>
</dbReference>
<evidence type="ECO:0000256" key="1">
    <source>
        <dbReference type="ARBA" id="ARBA00004571"/>
    </source>
</evidence>
<name>A0A420AXU6_SPHD1</name>
<accession>A0A420AXU6</accession>
<keyword evidence="9" id="KW-1185">Reference proteome</keyword>
<protein>
    <submittedName>
        <fullName evidence="8">Uncharacterized protein</fullName>
    </submittedName>
</protein>
<evidence type="ECO:0000313" key="9">
    <source>
        <dbReference type="Proteomes" id="UP000286246"/>
    </source>
</evidence>
<keyword evidence="5" id="KW-0472">Membrane</keyword>
<evidence type="ECO:0000313" key="8">
    <source>
        <dbReference type="EMBL" id="RKE49180.1"/>
    </source>
</evidence>
<evidence type="ECO:0000256" key="6">
    <source>
        <dbReference type="ARBA" id="ARBA00023237"/>
    </source>
</evidence>
<keyword evidence="4" id="KW-0812">Transmembrane</keyword>
<dbReference type="Proteomes" id="UP000286246">
    <property type="component" value="Unassembled WGS sequence"/>
</dbReference>
<reference evidence="8 9" key="1">
    <citation type="submission" date="2018-09" db="EMBL/GenBank/DDBJ databases">
        <title>Genomic Encyclopedia of Type Strains, Phase III (KMG-III): the genomes of soil and plant-associated and newly described type strains.</title>
        <authorList>
            <person name="Whitman W."/>
        </authorList>
    </citation>
    <scope>NUCLEOTIDE SEQUENCE [LARGE SCALE GENOMIC DNA]</scope>
    <source>
        <strain evidence="8 9">CECT 7938</strain>
    </source>
</reference>
<gene>
    <name evidence="8" type="ORF">DFQ12_3289</name>
</gene>
<evidence type="ECO:0000256" key="2">
    <source>
        <dbReference type="ARBA" id="ARBA00022448"/>
    </source>
</evidence>
<evidence type="ECO:0000256" key="4">
    <source>
        <dbReference type="ARBA" id="ARBA00022692"/>
    </source>
</evidence>
<dbReference type="RefSeq" id="WP_120260064.1">
    <property type="nucleotide sequence ID" value="NZ_RAPY01000003.1"/>
</dbReference>
<feature type="chain" id="PRO_5019560883" evidence="7">
    <location>
        <begin position="28"/>
        <end position="588"/>
    </location>
</feature>
<dbReference type="AlphaFoldDB" id="A0A420AXU6"/>
<sequence>MKKLQNRNVKKYTLAALLMGVGLNSFAQETGKKNDPEKPVTIDSFDVVRDYKPILADAVKIRRSPDMTNKREYQPKLNYGNIIDKKLDINTGLKQLNVQEIPFAQPFEHSSNYVKFGVGNYNTILGEAYLASEQFENTRFGLFAKHLSQKGNIDGQKFSTQDIGIFGRRVLDAVTVKGTIGYNRYGTNFYGQTFDQPGTTLLNTSPDKQTFTDIYLNGELASNVDPKNEQSVSYSAKVDGYLFKDAYKAKENSFALSGYLNKRMSAFNVGANVSVTMNDVKNENDTANVKNNLFLINPYIRFKGDNYNVTLGANLTSEFGDESRFNVFPSVEADFSLAPEYISLFAGVNGNVRQGSFRNFAKENPYLAPNVRIANSIEKLNVYGGLKGNAGATFGYKVKVFYKQIEGLPLFKNSAFGDNQGGYIPWAFDVVYDGQINKAKHMGLEGEINVRLSQLVNLGGKVFIDDYNLSDEEEAWGLPKFRLQANARFNISDKFFVDAELSSQGNTYAYVYDYNTDGSRVTDNSGTPVGRKVTIASFADLNAGAEYRIKKQFGVFVKANNIFGKEYQRYMYYPRLGFNVIGGLNYSF</sequence>
<evidence type="ECO:0000256" key="5">
    <source>
        <dbReference type="ARBA" id="ARBA00023136"/>
    </source>
</evidence>
<organism evidence="8 9">
    <name type="scientific">Sphingobacterium detergens</name>
    <dbReference type="NCBI Taxonomy" id="1145106"/>
    <lineage>
        <taxon>Bacteria</taxon>
        <taxon>Pseudomonadati</taxon>
        <taxon>Bacteroidota</taxon>
        <taxon>Sphingobacteriia</taxon>
        <taxon>Sphingobacteriales</taxon>
        <taxon>Sphingobacteriaceae</taxon>
        <taxon>Sphingobacterium</taxon>
    </lineage>
</organism>
<dbReference type="PANTHER" id="PTHR30069">
    <property type="entry name" value="TONB-DEPENDENT OUTER MEMBRANE RECEPTOR"/>
    <property type="match status" value="1"/>
</dbReference>
<dbReference type="InterPro" id="IPR036942">
    <property type="entry name" value="Beta-barrel_TonB_sf"/>
</dbReference>
<comment type="caution">
    <text evidence="8">The sequence shown here is derived from an EMBL/GenBank/DDBJ whole genome shotgun (WGS) entry which is preliminary data.</text>
</comment>
<evidence type="ECO:0000256" key="7">
    <source>
        <dbReference type="SAM" id="SignalP"/>
    </source>
</evidence>
<proteinExistence type="predicted"/>
<feature type="signal peptide" evidence="7">
    <location>
        <begin position="1"/>
        <end position="27"/>
    </location>
</feature>
<evidence type="ECO:0000256" key="3">
    <source>
        <dbReference type="ARBA" id="ARBA00022452"/>
    </source>
</evidence>
<dbReference type="SUPFAM" id="SSF56935">
    <property type="entry name" value="Porins"/>
    <property type="match status" value="1"/>
</dbReference>
<keyword evidence="3" id="KW-1134">Transmembrane beta strand</keyword>
<dbReference type="GO" id="GO:0009279">
    <property type="term" value="C:cell outer membrane"/>
    <property type="evidence" value="ECO:0007669"/>
    <property type="project" value="UniProtKB-SubCell"/>
</dbReference>
<keyword evidence="7" id="KW-0732">Signal</keyword>
<dbReference type="PANTHER" id="PTHR30069:SF40">
    <property type="entry name" value="TONB-DEPENDENT RECEPTOR NMB0964-RELATED"/>
    <property type="match status" value="1"/>
</dbReference>